<sequence>MRLSTCSKTRVTDIAQRISKLKWQWASHIALRTDNRWGIKVLEWQPRTSMQSVGSPPTRCSDDLVRHAGSQWMQLSNIFYKKAFCCIHFMLKLAVPRDSARLEFITIGFHGFTFSCVEP</sequence>
<organism evidence="1 2">
    <name type="scientific">Parnassius mnemosyne</name>
    <name type="common">clouded apollo</name>
    <dbReference type="NCBI Taxonomy" id="213953"/>
    <lineage>
        <taxon>Eukaryota</taxon>
        <taxon>Metazoa</taxon>
        <taxon>Ecdysozoa</taxon>
        <taxon>Arthropoda</taxon>
        <taxon>Hexapoda</taxon>
        <taxon>Insecta</taxon>
        <taxon>Pterygota</taxon>
        <taxon>Neoptera</taxon>
        <taxon>Endopterygota</taxon>
        <taxon>Lepidoptera</taxon>
        <taxon>Glossata</taxon>
        <taxon>Ditrysia</taxon>
        <taxon>Papilionoidea</taxon>
        <taxon>Papilionidae</taxon>
        <taxon>Parnassiinae</taxon>
        <taxon>Parnassini</taxon>
        <taxon>Parnassius</taxon>
        <taxon>Driopa</taxon>
    </lineage>
</organism>
<comment type="caution">
    <text evidence="1">The sequence shown here is derived from an EMBL/GenBank/DDBJ whole genome shotgun (WGS) entry which is preliminary data.</text>
</comment>
<name>A0AAV1LP38_9NEOP</name>
<proteinExistence type="predicted"/>
<gene>
    <name evidence="1" type="ORF">PARMNEM_LOCUS15257</name>
</gene>
<protein>
    <submittedName>
        <fullName evidence="1">Uncharacterized protein</fullName>
    </submittedName>
</protein>
<dbReference type="EMBL" id="CAVLGL010000093">
    <property type="protein sequence ID" value="CAK1595832.1"/>
    <property type="molecule type" value="Genomic_DNA"/>
</dbReference>
<keyword evidence="2" id="KW-1185">Reference proteome</keyword>
<accession>A0AAV1LP38</accession>
<reference evidence="1 2" key="1">
    <citation type="submission" date="2023-11" db="EMBL/GenBank/DDBJ databases">
        <authorList>
            <person name="Hedman E."/>
            <person name="Englund M."/>
            <person name="Stromberg M."/>
            <person name="Nyberg Akerstrom W."/>
            <person name="Nylinder S."/>
            <person name="Jareborg N."/>
            <person name="Kallberg Y."/>
            <person name="Kronander E."/>
        </authorList>
    </citation>
    <scope>NUCLEOTIDE SEQUENCE [LARGE SCALE GENOMIC DNA]</scope>
</reference>
<evidence type="ECO:0000313" key="2">
    <source>
        <dbReference type="Proteomes" id="UP001314205"/>
    </source>
</evidence>
<evidence type="ECO:0000313" key="1">
    <source>
        <dbReference type="EMBL" id="CAK1595832.1"/>
    </source>
</evidence>
<dbReference type="AlphaFoldDB" id="A0AAV1LP38"/>
<dbReference type="Proteomes" id="UP001314205">
    <property type="component" value="Unassembled WGS sequence"/>
</dbReference>